<dbReference type="Proteomes" id="UP000265703">
    <property type="component" value="Unassembled WGS sequence"/>
</dbReference>
<accession>A0A397SYI2</accession>
<comment type="caution">
    <text evidence="2">The sequence shown here is derived from an EMBL/GenBank/DDBJ whole genome shotgun (WGS) entry which is preliminary data.</text>
</comment>
<dbReference type="STRING" id="658196.A0A397SYI2"/>
<evidence type="ECO:0000256" key="1">
    <source>
        <dbReference type="SAM" id="MobiDB-lite"/>
    </source>
</evidence>
<protein>
    <submittedName>
        <fullName evidence="2">Uncharacterized protein</fullName>
    </submittedName>
</protein>
<proteinExistence type="predicted"/>
<reference evidence="2 3" key="1">
    <citation type="submission" date="2018-06" db="EMBL/GenBank/DDBJ databases">
        <title>Comparative genomics reveals the genomic features of Rhizophagus irregularis, R. cerebriforme, R. diaphanum and Gigaspora rosea, and their symbiotic lifestyle signature.</title>
        <authorList>
            <person name="Morin E."/>
            <person name="San Clemente H."/>
            <person name="Chen E.C.H."/>
            <person name="De La Providencia I."/>
            <person name="Hainaut M."/>
            <person name="Kuo A."/>
            <person name="Kohler A."/>
            <person name="Murat C."/>
            <person name="Tang N."/>
            <person name="Roy S."/>
            <person name="Loubradou J."/>
            <person name="Henrissat B."/>
            <person name="Grigoriev I.V."/>
            <person name="Corradi N."/>
            <person name="Roux C."/>
            <person name="Martin F.M."/>
        </authorList>
    </citation>
    <scope>NUCLEOTIDE SEQUENCE [LARGE SCALE GENOMIC DNA]</scope>
    <source>
        <strain evidence="2 3">DAOM 227022</strain>
    </source>
</reference>
<feature type="region of interest" description="Disordered" evidence="1">
    <location>
        <begin position="84"/>
        <end position="109"/>
    </location>
</feature>
<gene>
    <name evidence="2" type="ORF">C1645_262162</name>
</gene>
<name>A0A397SYI2_9GLOM</name>
<organism evidence="2 3">
    <name type="scientific">Glomus cerebriforme</name>
    <dbReference type="NCBI Taxonomy" id="658196"/>
    <lineage>
        <taxon>Eukaryota</taxon>
        <taxon>Fungi</taxon>
        <taxon>Fungi incertae sedis</taxon>
        <taxon>Mucoromycota</taxon>
        <taxon>Glomeromycotina</taxon>
        <taxon>Glomeromycetes</taxon>
        <taxon>Glomerales</taxon>
        <taxon>Glomeraceae</taxon>
        <taxon>Glomus</taxon>
    </lineage>
</organism>
<dbReference type="EMBL" id="QKYT01000284">
    <property type="protein sequence ID" value="RIA87971.1"/>
    <property type="molecule type" value="Genomic_DNA"/>
</dbReference>
<evidence type="ECO:0000313" key="3">
    <source>
        <dbReference type="Proteomes" id="UP000265703"/>
    </source>
</evidence>
<evidence type="ECO:0000313" key="2">
    <source>
        <dbReference type="EMBL" id="RIA87971.1"/>
    </source>
</evidence>
<keyword evidence="3" id="KW-1185">Reference proteome</keyword>
<dbReference type="AlphaFoldDB" id="A0A397SYI2"/>
<sequence>MSAKEIYYNIRTIWEWSEEFNAIIEDKCREIGDRYGTEVEYIKDKQSFDIKGTDYNTLDQSRDDLIRLLNSKATAAKQSLVIPRRPKKNKSKAEKVNVAPGLPPPSPFVEEDIPLMTTRQTVDDTENLEDIFEFDPRVRMDDIPNIFGWNRREPFLTFDYWNDVCKDCKVSGDIHEDKRRIEFTKGKEKNVKEAKKKIKQLQDNFVWNF</sequence>